<dbReference type="EMBL" id="JNBR01000458">
    <property type="protein sequence ID" value="OQR92473.1"/>
    <property type="molecule type" value="Genomic_DNA"/>
</dbReference>
<feature type="coiled-coil region" evidence="1">
    <location>
        <begin position="163"/>
        <end position="190"/>
    </location>
</feature>
<proteinExistence type="predicted"/>
<dbReference type="Proteomes" id="UP000243579">
    <property type="component" value="Unassembled WGS sequence"/>
</dbReference>
<feature type="compositionally biased region" description="Basic and acidic residues" evidence="2">
    <location>
        <begin position="1"/>
        <end position="12"/>
    </location>
</feature>
<evidence type="ECO:0000313" key="3">
    <source>
        <dbReference type="EMBL" id="OQR92473.1"/>
    </source>
</evidence>
<evidence type="ECO:0000256" key="2">
    <source>
        <dbReference type="SAM" id="MobiDB-lite"/>
    </source>
</evidence>
<sequence>MYRPADDFKGDSTDSDLSDSDAELHTVESTQSLGSVRHRRSSVRLEPRRPSVSRNASNQLVRTPLDLPAAAFERLKLADVFQDLCFSAHTLRCDVEDLDLWFDTLILSPAWRTGVQAFLEPLCAQLWQRLDAAWAALENLRPPFHRNRLVAFEVLLRKLDAGVQRLDGAIADVKAQAMDAQQELALLRLQTWCRDVLAKRHFYSVKVQLRHRHHRGLIPGLFDSLCEESVMTINPAQATITVEYPKALDRPGSPRHRVG</sequence>
<dbReference type="AlphaFoldDB" id="A0A1V9Z390"/>
<evidence type="ECO:0000256" key="1">
    <source>
        <dbReference type="SAM" id="Coils"/>
    </source>
</evidence>
<keyword evidence="4" id="KW-1185">Reference proteome</keyword>
<dbReference type="OrthoDB" id="76438at2759"/>
<accession>A0A1V9Z390</accession>
<keyword evidence="1" id="KW-0175">Coiled coil</keyword>
<organism evidence="3 4">
    <name type="scientific">Achlya hypogyna</name>
    <name type="common">Oomycete</name>
    <name type="synonym">Protoachlya hypogyna</name>
    <dbReference type="NCBI Taxonomy" id="1202772"/>
    <lineage>
        <taxon>Eukaryota</taxon>
        <taxon>Sar</taxon>
        <taxon>Stramenopiles</taxon>
        <taxon>Oomycota</taxon>
        <taxon>Saprolegniomycetes</taxon>
        <taxon>Saprolegniales</taxon>
        <taxon>Achlyaceae</taxon>
        <taxon>Achlya</taxon>
    </lineage>
</organism>
<reference evidence="3 4" key="1">
    <citation type="journal article" date="2014" name="Genome Biol. Evol.">
        <title>The secreted proteins of Achlya hypogyna and Thraustotheca clavata identify the ancestral oomycete secretome and reveal gene acquisitions by horizontal gene transfer.</title>
        <authorList>
            <person name="Misner I."/>
            <person name="Blouin N."/>
            <person name="Leonard G."/>
            <person name="Richards T.A."/>
            <person name="Lane C.E."/>
        </authorList>
    </citation>
    <scope>NUCLEOTIDE SEQUENCE [LARGE SCALE GENOMIC DNA]</scope>
    <source>
        <strain evidence="3 4">ATCC 48635</strain>
    </source>
</reference>
<comment type="caution">
    <text evidence="3">The sequence shown here is derived from an EMBL/GenBank/DDBJ whole genome shotgun (WGS) entry which is preliminary data.</text>
</comment>
<evidence type="ECO:0000313" key="4">
    <source>
        <dbReference type="Proteomes" id="UP000243579"/>
    </source>
</evidence>
<feature type="region of interest" description="Disordered" evidence="2">
    <location>
        <begin position="1"/>
        <end position="57"/>
    </location>
</feature>
<name>A0A1V9Z390_ACHHY</name>
<gene>
    <name evidence="3" type="ORF">ACHHYP_03681</name>
</gene>
<protein>
    <submittedName>
        <fullName evidence="3">Uncharacterized protein</fullName>
    </submittedName>
</protein>